<comment type="subcellular location">
    <subcellularLocation>
        <location evidence="1">Cell inner membrane</location>
        <topology evidence="1">Multi-pass membrane protein</topology>
    </subcellularLocation>
</comment>
<evidence type="ECO:0000256" key="3">
    <source>
        <dbReference type="ARBA" id="ARBA00022519"/>
    </source>
</evidence>
<keyword evidence="4 7" id="KW-0812">Transmembrane</keyword>
<keyword evidence="5 7" id="KW-1133">Transmembrane helix</keyword>
<sequence>MEAGLIGFAVLLAMAFAGIHLGVAMFLTGFFGFVILRGFEASASLAGTLIFDASMSYGFALLPLFLLMGNLIYRSKLSEDLYDTANAWMGHRPGGLAKATVAACGGFAAVCGSSIVTTTTMASVAMPSMRRYKYDDGLSTGAIAAGGTLGILIPPSILLVFYGILTNSDIGKLFIAGIVPGLISIITYFVVIDVMTRMKPELGPRGERVAMADRVRSLKKVGGIVALFLFVLGGIYIGFVT</sequence>
<name>A0A381ZSH7_9ZZZZ</name>
<dbReference type="PANTHER" id="PTHR33362:SF5">
    <property type="entry name" value="C4-DICARBOXYLATE TRAP TRANSPORTER LARGE PERMEASE PROTEIN DCTM"/>
    <property type="match status" value="1"/>
</dbReference>
<feature type="transmembrane region" description="Helical" evidence="7">
    <location>
        <begin position="221"/>
        <end position="239"/>
    </location>
</feature>
<dbReference type="GO" id="GO:0022857">
    <property type="term" value="F:transmembrane transporter activity"/>
    <property type="evidence" value="ECO:0007669"/>
    <property type="project" value="TreeGrafter"/>
</dbReference>
<feature type="transmembrane region" description="Helical" evidence="7">
    <location>
        <begin position="170"/>
        <end position="191"/>
    </location>
</feature>
<keyword evidence="6 7" id="KW-0472">Membrane</keyword>
<protein>
    <recommendedName>
        <fullName evidence="8">TRAP C4-dicarboxylate transport system permease DctM subunit domain-containing protein</fullName>
    </recommendedName>
</protein>
<feature type="transmembrane region" description="Helical" evidence="7">
    <location>
        <begin position="138"/>
        <end position="164"/>
    </location>
</feature>
<organism evidence="9">
    <name type="scientific">marine metagenome</name>
    <dbReference type="NCBI Taxonomy" id="408172"/>
    <lineage>
        <taxon>unclassified sequences</taxon>
        <taxon>metagenomes</taxon>
        <taxon>ecological metagenomes</taxon>
    </lineage>
</organism>
<accession>A0A381ZSH7</accession>
<evidence type="ECO:0000256" key="6">
    <source>
        <dbReference type="ARBA" id="ARBA00023136"/>
    </source>
</evidence>
<dbReference type="AlphaFoldDB" id="A0A381ZSH7"/>
<evidence type="ECO:0000256" key="1">
    <source>
        <dbReference type="ARBA" id="ARBA00004429"/>
    </source>
</evidence>
<proteinExistence type="predicted"/>
<evidence type="ECO:0000256" key="4">
    <source>
        <dbReference type="ARBA" id="ARBA00022692"/>
    </source>
</evidence>
<dbReference type="Pfam" id="PF06808">
    <property type="entry name" value="DctM"/>
    <property type="match status" value="1"/>
</dbReference>
<evidence type="ECO:0000313" key="9">
    <source>
        <dbReference type="EMBL" id="SVA92186.1"/>
    </source>
</evidence>
<feature type="non-terminal residue" evidence="9">
    <location>
        <position position="241"/>
    </location>
</feature>
<evidence type="ECO:0000259" key="8">
    <source>
        <dbReference type="Pfam" id="PF06808"/>
    </source>
</evidence>
<evidence type="ECO:0000256" key="7">
    <source>
        <dbReference type="SAM" id="Phobius"/>
    </source>
</evidence>
<feature type="transmembrane region" description="Helical" evidence="7">
    <location>
        <begin position="6"/>
        <end position="36"/>
    </location>
</feature>
<dbReference type="PANTHER" id="PTHR33362">
    <property type="entry name" value="SIALIC ACID TRAP TRANSPORTER PERMEASE PROTEIN SIAT-RELATED"/>
    <property type="match status" value="1"/>
</dbReference>
<reference evidence="9" key="1">
    <citation type="submission" date="2018-05" db="EMBL/GenBank/DDBJ databases">
        <authorList>
            <person name="Lanie J.A."/>
            <person name="Ng W.-L."/>
            <person name="Kazmierczak K.M."/>
            <person name="Andrzejewski T.M."/>
            <person name="Davidsen T.M."/>
            <person name="Wayne K.J."/>
            <person name="Tettelin H."/>
            <person name="Glass J.I."/>
            <person name="Rusch D."/>
            <person name="Podicherti R."/>
            <person name="Tsui H.-C.T."/>
            <person name="Winkler M.E."/>
        </authorList>
    </citation>
    <scope>NUCLEOTIDE SEQUENCE</scope>
</reference>
<feature type="transmembrane region" description="Helical" evidence="7">
    <location>
        <begin position="48"/>
        <end position="73"/>
    </location>
</feature>
<keyword evidence="3" id="KW-0997">Cell inner membrane</keyword>
<gene>
    <name evidence="9" type="ORF">METZ01_LOCUS145040</name>
</gene>
<feature type="transmembrane region" description="Helical" evidence="7">
    <location>
        <begin position="99"/>
        <end position="126"/>
    </location>
</feature>
<feature type="domain" description="TRAP C4-dicarboxylate transport system permease DctM subunit" evidence="8">
    <location>
        <begin position="8"/>
        <end position="241"/>
    </location>
</feature>
<evidence type="ECO:0000256" key="2">
    <source>
        <dbReference type="ARBA" id="ARBA00022475"/>
    </source>
</evidence>
<dbReference type="GO" id="GO:0005886">
    <property type="term" value="C:plasma membrane"/>
    <property type="evidence" value="ECO:0007669"/>
    <property type="project" value="UniProtKB-SubCell"/>
</dbReference>
<evidence type="ECO:0000256" key="5">
    <source>
        <dbReference type="ARBA" id="ARBA00022989"/>
    </source>
</evidence>
<dbReference type="InterPro" id="IPR004681">
    <property type="entry name" value="TRAP_DctM"/>
</dbReference>
<dbReference type="InterPro" id="IPR010656">
    <property type="entry name" value="DctM"/>
</dbReference>
<keyword evidence="2" id="KW-1003">Cell membrane</keyword>
<dbReference type="EMBL" id="UINC01022481">
    <property type="protein sequence ID" value="SVA92186.1"/>
    <property type="molecule type" value="Genomic_DNA"/>
</dbReference>